<name>A0A8J6HH09_TENMO</name>
<dbReference type="EMBL" id="JABDTM020024521">
    <property type="protein sequence ID" value="KAH0814212.1"/>
    <property type="molecule type" value="Genomic_DNA"/>
</dbReference>
<organism evidence="3 4">
    <name type="scientific">Tenebrio molitor</name>
    <name type="common">Yellow mealworm beetle</name>
    <dbReference type="NCBI Taxonomy" id="7067"/>
    <lineage>
        <taxon>Eukaryota</taxon>
        <taxon>Metazoa</taxon>
        <taxon>Ecdysozoa</taxon>
        <taxon>Arthropoda</taxon>
        <taxon>Hexapoda</taxon>
        <taxon>Insecta</taxon>
        <taxon>Pterygota</taxon>
        <taxon>Neoptera</taxon>
        <taxon>Endopterygota</taxon>
        <taxon>Coleoptera</taxon>
        <taxon>Polyphaga</taxon>
        <taxon>Cucujiformia</taxon>
        <taxon>Tenebrionidae</taxon>
        <taxon>Tenebrio</taxon>
    </lineage>
</organism>
<evidence type="ECO:0000259" key="2">
    <source>
        <dbReference type="Pfam" id="PF08205"/>
    </source>
</evidence>
<dbReference type="PANTHER" id="PTHR21261:SF14">
    <property type="entry name" value="BEATEN PATH IV, ISOFORM B"/>
    <property type="match status" value="1"/>
</dbReference>
<dbReference type="InterPro" id="IPR013783">
    <property type="entry name" value="Ig-like_fold"/>
</dbReference>
<accession>A0A8J6HH09</accession>
<keyword evidence="1" id="KW-1015">Disulfide bond</keyword>
<dbReference type="InterPro" id="IPR036179">
    <property type="entry name" value="Ig-like_dom_sf"/>
</dbReference>
<dbReference type="AlphaFoldDB" id="A0A8J6HH09"/>
<dbReference type="Pfam" id="PF08205">
    <property type="entry name" value="C2-set_2"/>
    <property type="match status" value="1"/>
</dbReference>
<keyword evidence="4" id="KW-1185">Reference proteome</keyword>
<dbReference type="Gene3D" id="2.60.40.10">
    <property type="entry name" value="Immunoglobulins"/>
    <property type="match status" value="1"/>
</dbReference>
<proteinExistence type="predicted"/>
<evidence type="ECO:0000313" key="3">
    <source>
        <dbReference type="EMBL" id="KAH0814212.1"/>
    </source>
</evidence>
<sequence length="199" mass="21925">MSISPGPLFHYSAFLRPVFRNYFIHFGRGGCVGWCAGPPPPGSPSLIPGLVLVVADFPQEDPIITGVELQYQIGDEITLNCTSGKSHPASILHWYINEQQVTSSGALIRYPAYHDPNGLITTTLGLRFTLSSRHFQGGSMKVKCIASVSPALWRTDRESVVQNLPIKDMREALLLAGRRAPQRDERELYLSIVGSVDFS</sequence>
<dbReference type="InterPro" id="IPR013162">
    <property type="entry name" value="CD80_C2-set"/>
</dbReference>
<dbReference type="Proteomes" id="UP000719412">
    <property type="component" value="Unassembled WGS sequence"/>
</dbReference>
<protein>
    <recommendedName>
        <fullName evidence="2">CD80-like immunoglobulin C2-set domain-containing protein</fullName>
    </recommendedName>
</protein>
<dbReference type="PANTHER" id="PTHR21261">
    <property type="entry name" value="BEAT PROTEIN"/>
    <property type="match status" value="1"/>
</dbReference>
<dbReference type="SUPFAM" id="SSF48726">
    <property type="entry name" value="Immunoglobulin"/>
    <property type="match status" value="1"/>
</dbReference>
<evidence type="ECO:0000313" key="4">
    <source>
        <dbReference type="Proteomes" id="UP000719412"/>
    </source>
</evidence>
<comment type="caution">
    <text evidence="3">The sequence shown here is derived from an EMBL/GenBank/DDBJ whole genome shotgun (WGS) entry which is preliminary data.</text>
</comment>
<reference evidence="3" key="1">
    <citation type="journal article" date="2020" name="J Insects Food Feed">
        <title>The yellow mealworm (Tenebrio molitor) genome: a resource for the emerging insects as food and feed industry.</title>
        <authorList>
            <person name="Eriksson T."/>
            <person name="Andere A."/>
            <person name="Kelstrup H."/>
            <person name="Emery V."/>
            <person name="Picard C."/>
        </authorList>
    </citation>
    <scope>NUCLEOTIDE SEQUENCE</scope>
    <source>
        <strain evidence="3">Stoneville</strain>
        <tissue evidence="3">Whole head</tissue>
    </source>
</reference>
<reference evidence="3" key="2">
    <citation type="submission" date="2021-08" db="EMBL/GenBank/DDBJ databases">
        <authorList>
            <person name="Eriksson T."/>
        </authorList>
    </citation>
    <scope>NUCLEOTIDE SEQUENCE</scope>
    <source>
        <strain evidence="3">Stoneville</strain>
        <tissue evidence="3">Whole head</tissue>
    </source>
</reference>
<gene>
    <name evidence="3" type="ORF">GEV33_008579</name>
</gene>
<evidence type="ECO:0000256" key="1">
    <source>
        <dbReference type="ARBA" id="ARBA00023157"/>
    </source>
</evidence>
<feature type="domain" description="CD80-like immunoglobulin C2-set" evidence="2">
    <location>
        <begin position="71"/>
        <end position="134"/>
    </location>
</feature>